<dbReference type="PROSITE" id="PS00107">
    <property type="entry name" value="PROTEIN_KINASE_ATP"/>
    <property type="match status" value="1"/>
</dbReference>
<dbReference type="OrthoDB" id="1668230at2759"/>
<dbReference type="SUPFAM" id="SSF52058">
    <property type="entry name" value="L domain-like"/>
    <property type="match status" value="1"/>
</dbReference>
<dbReference type="InterPro" id="IPR050216">
    <property type="entry name" value="LRR_domain-containing"/>
</dbReference>
<dbReference type="InterPro" id="IPR003591">
    <property type="entry name" value="Leu-rich_rpt_typical-subtyp"/>
</dbReference>
<proteinExistence type="predicted"/>
<reference evidence="5 6" key="1">
    <citation type="submission" date="2020-03" db="EMBL/GenBank/DDBJ databases">
        <title>Draft Genome Sequence of Cudoniella acicularis.</title>
        <authorList>
            <person name="Buettner E."/>
            <person name="Kellner H."/>
        </authorList>
    </citation>
    <scope>NUCLEOTIDE SEQUENCE [LARGE SCALE GENOMIC DNA]</scope>
    <source>
        <strain evidence="5 6">DSM 108380</strain>
    </source>
</reference>
<dbReference type="Gene3D" id="1.10.510.10">
    <property type="entry name" value="Transferase(Phosphotransferase) domain 1"/>
    <property type="match status" value="1"/>
</dbReference>
<dbReference type="Pfam" id="PF00560">
    <property type="entry name" value="LRR_1"/>
    <property type="match status" value="1"/>
</dbReference>
<accession>A0A8H4QM96</accession>
<dbReference type="GO" id="GO:0004672">
    <property type="term" value="F:protein kinase activity"/>
    <property type="evidence" value="ECO:0007669"/>
    <property type="project" value="InterPro"/>
</dbReference>
<dbReference type="InterPro" id="IPR011009">
    <property type="entry name" value="Kinase-like_dom_sf"/>
</dbReference>
<dbReference type="PANTHER" id="PTHR48051">
    <property type="match status" value="1"/>
</dbReference>
<feature type="domain" description="Protein kinase" evidence="4">
    <location>
        <begin position="219"/>
        <end position="462"/>
    </location>
</feature>
<evidence type="ECO:0000256" key="2">
    <source>
        <dbReference type="ARBA" id="ARBA00022737"/>
    </source>
</evidence>
<dbReference type="InterPro" id="IPR032675">
    <property type="entry name" value="LRR_dom_sf"/>
</dbReference>
<dbReference type="InterPro" id="IPR000719">
    <property type="entry name" value="Prot_kinase_dom"/>
</dbReference>
<dbReference type="Gene3D" id="3.80.10.10">
    <property type="entry name" value="Ribonuclease Inhibitor"/>
    <property type="match status" value="2"/>
</dbReference>
<feature type="binding site" evidence="3">
    <location>
        <position position="256"/>
    </location>
    <ligand>
        <name>ATP</name>
        <dbReference type="ChEBI" id="CHEBI:30616"/>
    </ligand>
</feature>
<dbReference type="GO" id="GO:0005737">
    <property type="term" value="C:cytoplasm"/>
    <property type="evidence" value="ECO:0007669"/>
    <property type="project" value="TreeGrafter"/>
</dbReference>
<gene>
    <name evidence="5" type="ORF">G7Y89_g15460</name>
</gene>
<evidence type="ECO:0000313" key="5">
    <source>
        <dbReference type="EMBL" id="KAF4613428.1"/>
    </source>
</evidence>
<dbReference type="EMBL" id="JAAMPI010002421">
    <property type="protein sequence ID" value="KAF4613428.1"/>
    <property type="molecule type" value="Genomic_DNA"/>
</dbReference>
<protein>
    <recommendedName>
        <fullName evidence="4">Protein kinase domain-containing protein</fullName>
    </recommendedName>
</protein>
<keyword evidence="1" id="KW-0433">Leucine-rich repeat</keyword>
<keyword evidence="3" id="KW-0067">ATP-binding</keyword>
<dbReference type="Gene3D" id="3.30.200.20">
    <property type="entry name" value="Phosphorylase Kinase, domain 1"/>
    <property type="match status" value="1"/>
</dbReference>
<dbReference type="PANTHER" id="PTHR48051:SF1">
    <property type="entry name" value="RAS SUPPRESSOR PROTEIN 1"/>
    <property type="match status" value="1"/>
</dbReference>
<dbReference type="InterPro" id="IPR001611">
    <property type="entry name" value="Leu-rich_rpt"/>
</dbReference>
<dbReference type="AlphaFoldDB" id="A0A8H4QM96"/>
<name>A0A8H4QM96_9HELO</name>
<evidence type="ECO:0000256" key="3">
    <source>
        <dbReference type="PROSITE-ProRule" id="PRU10141"/>
    </source>
</evidence>
<evidence type="ECO:0000313" key="6">
    <source>
        <dbReference type="Proteomes" id="UP000566819"/>
    </source>
</evidence>
<keyword evidence="2" id="KW-0677">Repeat</keyword>
<dbReference type="InterPro" id="IPR017441">
    <property type="entry name" value="Protein_kinase_ATP_BS"/>
</dbReference>
<dbReference type="SUPFAM" id="SSF56112">
    <property type="entry name" value="Protein kinase-like (PK-like)"/>
    <property type="match status" value="1"/>
</dbReference>
<dbReference type="Proteomes" id="UP000566819">
    <property type="component" value="Unassembled WGS sequence"/>
</dbReference>
<dbReference type="InterPro" id="IPR001245">
    <property type="entry name" value="Ser-Thr/Tyr_kinase_cat_dom"/>
</dbReference>
<evidence type="ECO:0000259" key="4">
    <source>
        <dbReference type="PROSITE" id="PS50011"/>
    </source>
</evidence>
<dbReference type="GO" id="GO:0005524">
    <property type="term" value="F:ATP binding"/>
    <property type="evidence" value="ECO:0007669"/>
    <property type="project" value="UniProtKB-UniRule"/>
</dbReference>
<comment type="caution">
    <text evidence="5">The sequence shown here is derived from an EMBL/GenBank/DDBJ whole genome shotgun (WGS) entry which is preliminary data.</text>
</comment>
<evidence type="ECO:0000256" key="1">
    <source>
        <dbReference type="ARBA" id="ARBA00022614"/>
    </source>
</evidence>
<keyword evidence="6" id="KW-1185">Reference proteome</keyword>
<dbReference type="PROSITE" id="PS50011">
    <property type="entry name" value="PROTEIN_KINASE_DOM"/>
    <property type="match status" value="1"/>
</dbReference>
<sequence length="462" mass="51331">MPSSKPNDTSALSQQLAEYKIKKDVTKIKIPNGLLSFPREILTPFDTLTILDLSGNTSLSSLPKDISRLHKLKIAFFSNCSFATFPKELAQCRSLEMVAFKGNHMTSVPEHAFPRKLRWLILTNNEIEVLPKSIGQCHRLQKCMLAGNRLRKLPDEMRHCRKLGLLRLSSNELEELPDWLFELPELSFLSFAGNPCSSIPSSGVNEQQQQLDDIAWAELEVQHLLGEGASGIISKGTWKTTTTSAEEQKEKPVAIKLFKGDVTSDGSPLDEMAATLTAGKHPHLIDPLGRIITHPSPDQKGLVLELIPPSYINLGLPPTLDTCTRDSFHPEMVMSVEMCKGILLGIASAAEHLHERGIKHGDLYAHNILLERNSGHALLGDFGAATVYGKEFEKAEALERMEVFAFGHLVEDLLGLVEHKLDESEKDAYAIEALNSLHWKCSNTVVMDRPSFAEVREELDGF</sequence>
<keyword evidence="3" id="KW-0547">Nucleotide-binding</keyword>
<organism evidence="5 6">
    <name type="scientific">Cudoniella acicularis</name>
    <dbReference type="NCBI Taxonomy" id="354080"/>
    <lineage>
        <taxon>Eukaryota</taxon>
        <taxon>Fungi</taxon>
        <taxon>Dikarya</taxon>
        <taxon>Ascomycota</taxon>
        <taxon>Pezizomycotina</taxon>
        <taxon>Leotiomycetes</taxon>
        <taxon>Helotiales</taxon>
        <taxon>Tricladiaceae</taxon>
        <taxon>Cudoniella</taxon>
    </lineage>
</organism>
<dbReference type="Pfam" id="PF07714">
    <property type="entry name" value="PK_Tyr_Ser-Thr"/>
    <property type="match status" value="1"/>
</dbReference>
<dbReference type="SMART" id="SM00369">
    <property type="entry name" value="LRR_TYP"/>
    <property type="match status" value="3"/>
</dbReference>